<proteinExistence type="inferred from homology"/>
<evidence type="ECO:0000256" key="5">
    <source>
        <dbReference type="ARBA" id="ARBA00023136"/>
    </source>
</evidence>
<keyword evidence="3 7" id="KW-0812">Transmembrane</keyword>
<dbReference type="EMBL" id="MCOG01000001">
    <property type="protein sequence ID" value="ORY87283.1"/>
    <property type="molecule type" value="Genomic_DNA"/>
</dbReference>
<evidence type="ECO:0000313" key="8">
    <source>
        <dbReference type="EMBL" id="ORY87283.1"/>
    </source>
</evidence>
<dbReference type="Pfam" id="PF01758">
    <property type="entry name" value="SBF"/>
    <property type="match status" value="1"/>
</dbReference>
<feature type="transmembrane region" description="Helical" evidence="7">
    <location>
        <begin position="89"/>
        <end position="109"/>
    </location>
</feature>
<evidence type="ECO:0000256" key="1">
    <source>
        <dbReference type="ARBA" id="ARBA00004141"/>
    </source>
</evidence>
<feature type="compositionally biased region" description="Low complexity" evidence="6">
    <location>
        <begin position="828"/>
        <end position="847"/>
    </location>
</feature>
<feature type="transmembrane region" description="Helical" evidence="7">
    <location>
        <begin position="522"/>
        <end position="551"/>
    </location>
</feature>
<dbReference type="InterPro" id="IPR004710">
    <property type="entry name" value="Bilac:Na_transpt"/>
</dbReference>
<feature type="transmembrane region" description="Helical" evidence="7">
    <location>
        <begin position="428"/>
        <end position="450"/>
    </location>
</feature>
<feature type="transmembrane region" description="Helical" evidence="7">
    <location>
        <begin position="462"/>
        <end position="483"/>
    </location>
</feature>
<dbReference type="Gene3D" id="1.20.1530.20">
    <property type="match status" value="1"/>
</dbReference>
<feature type="region of interest" description="Disordered" evidence="6">
    <location>
        <begin position="1003"/>
        <end position="1026"/>
    </location>
</feature>
<feature type="compositionally biased region" description="Polar residues" evidence="6">
    <location>
        <begin position="804"/>
        <end position="814"/>
    </location>
</feature>
<feature type="transmembrane region" description="Helical" evidence="7">
    <location>
        <begin position="155"/>
        <end position="182"/>
    </location>
</feature>
<evidence type="ECO:0000256" key="3">
    <source>
        <dbReference type="ARBA" id="ARBA00022692"/>
    </source>
</evidence>
<dbReference type="InterPro" id="IPR016024">
    <property type="entry name" value="ARM-type_fold"/>
</dbReference>
<feature type="transmembrane region" description="Helical" evidence="7">
    <location>
        <begin position="623"/>
        <end position="641"/>
    </location>
</feature>
<dbReference type="InterPro" id="IPR002657">
    <property type="entry name" value="BilAc:Na_symport/Acr3"/>
</dbReference>
<dbReference type="PANTHER" id="PTHR10361:SF28">
    <property type="entry name" value="P3 PROTEIN-RELATED"/>
    <property type="match status" value="1"/>
</dbReference>
<dbReference type="GO" id="GO:0016020">
    <property type="term" value="C:membrane"/>
    <property type="evidence" value="ECO:0007669"/>
    <property type="project" value="UniProtKB-SubCell"/>
</dbReference>
<evidence type="ECO:0000256" key="4">
    <source>
        <dbReference type="ARBA" id="ARBA00022989"/>
    </source>
</evidence>
<dbReference type="Proteomes" id="UP000193920">
    <property type="component" value="Unassembled WGS sequence"/>
</dbReference>
<feature type="compositionally biased region" description="Polar residues" evidence="6">
    <location>
        <begin position="735"/>
        <end position="771"/>
    </location>
</feature>
<keyword evidence="5 7" id="KW-0472">Membrane</keyword>
<name>A0A1Y2FTF2_9FUNG</name>
<feature type="compositionally biased region" description="Low complexity" evidence="6">
    <location>
        <begin position="772"/>
        <end position="782"/>
    </location>
</feature>
<feature type="transmembrane region" description="Helical" evidence="7">
    <location>
        <begin position="563"/>
        <end position="582"/>
    </location>
</feature>
<dbReference type="InterPro" id="IPR038770">
    <property type="entry name" value="Na+/solute_symporter_sf"/>
</dbReference>
<comment type="subcellular location">
    <subcellularLocation>
        <location evidence="1">Membrane</location>
        <topology evidence="1">Multi-pass membrane protein</topology>
    </subcellularLocation>
</comment>
<dbReference type="SUPFAM" id="SSF48371">
    <property type="entry name" value="ARM repeat"/>
    <property type="match status" value="1"/>
</dbReference>
<accession>A0A1Y2FTF2</accession>
<feature type="compositionally biased region" description="Acidic residues" evidence="6">
    <location>
        <begin position="1005"/>
        <end position="1026"/>
    </location>
</feature>
<feature type="transmembrane region" description="Helical" evidence="7">
    <location>
        <begin position="594"/>
        <end position="611"/>
    </location>
</feature>
<reference evidence="8 9" key="1">
    <citation type="submission" date="2016-08" db="EMBL/GenBank/DDBJ databases">
        <title>A Parts List for Fungal Cellulosomes Revealed by Comparative Genomics.</title>
        <authorList>
            <consortium name="DOE Joint Genome Institute"/>
            <person name="Haitjema C.H."/>
            <person name="Gilmore S.P."/>
            <person name="Henske J.K."/>
            <person name="Solomon K.V."/>
            <person name="De Groot R."/>
            <person name="Kuo A."/>
            <person name="Mondo S.J."/>
            <person name="Salamov A.A."/>
            <person name="Labutti K."/>
            <person name="Zhao Z."/>
            <person name="Chiniquy J."/>
            <person name="Barry K."/>
            <person name="Brewer H.M."/>
            <person name="Purvine S.O."/>
            <person name="Wright A.T."/>
            <person name="Boxma B."/>
            <person name="Van Alen T."/>
            <person name="Hackstein J.H."/>
            <person name="Baker S.E."/>
            <person name="Grigoriev I.V."/>
            <person name="O'Malley M.A."/>
        </authorList>
    </citation>
    <scope>NUCLEOTIDE SEQUENCE [LARGE SCALE GENOMIC DNA]</scope>
    <source>
        <strain evidence="8 9">G1</strain>
    </source>
</reference>
<dbReference type="AlphaFoldDB" id="A0A1Y2FTF2"/>
<sequence>MILNYKYLNKILLPYSIGNIKIGKVLTLLTQTMKSIIILQYTTFVGLKLNFKYNFTQKGILTRNRIQNSKNNHKSNEFKQKMKFILEEICHLLLIIFCNVISLLLLYLLKCIIPVSFISRNSFYHLNNSNLFIQIKNLNKFNEISLPYIIDCIKYIYGCIINYVAIVTSIVKLLLPLLYSIIMIKAKQPGKHYSLKLIFITLLLTINCQKPTTIEFQNHTRNTLNDLSSTSENNLFNLSNEWWDKIFSLQNIVSSYSLFNLPMVKSENIADEDIAKVEDVELSVQSQCLEQNRIFLSEQDQRVNFDIILSRPPSSNINITFINDKPDLFEIQPDYIFYKNAYYSTTSNNSVVTLLEKNYNLTTHFTVKALKDRGNSNLKFIIDTGLNIIKDDNTVLQISKMGNNGRLLLDKSFSNYLELRATSSNIGAMNIFLILWIVLFMFSLGLSFSGNTLKGLYKWKKLKPFICGYVCQLIINPLVAFILTKIFKLSDYISLGVIIVAASPGSFIAPVFTYYLGGDRALAVGLCLVATILGSFTFPLAIWLFCFVLSIKIETYIPFWETFSLTATQIVPLGVGCLILHFKPNWASNLKKGAPIWAFAIILTSLITSLKNYGQIFVNRWEAYSMPIILGIISYAVGFVFPRTVGLNNQEVRAICFNTGLQNSPLAIAVIQVLGMPSCSNLISLVPLHHSLWTVLEDRMTISTSTTTTSLSTPNDNHQQQIPIIYIHNTNNQSSSPIIAYSPHQNSLNHNTHSSNESSRQTSIGSNNSNHTPTKSETNSTSSKEEEKMNDHRNSHSSEDENKNTTSSIHSLNLNRRDNNNKSYPYLNNSHSNSNMSMNMSMSNSHSNSNMSMNMSMSNSNSSKNRHNRVSISISNDFINESFTTNSDHKNQETEFHSIHSANTSSILNSISKNNKSTNMSVNANAYPFDNSQIKHLDTMDSLEYLTISNNDHTNFSSHYSNSIKSLRKKKYAVQRTDTMQTYETACSSMFKSISSENENFKYVDDEDDDDDIEEYDDEEDEDEDEVFKDCTLEFPNTKGKNEFEFF</sequence>
<comment type="similarity">
    <text evidence="2">Belongs to the bile acid:sodium symporter (BASS) (TC 2.A.28) family.</text>
</comment>
<feature type="compositionally biased region" description="Basic and acidic residues" evidence="6">
    <location>
        <begin position="783"/>
        <end position="803"/>
    </location>
</feature>
<evidence type="ECO:0000256" key="6">
    <source>
        <dbReference type="SAM" id="MobiDB-lite"/>
    </source>
</evidence>
<evidence type="ECO:0000313" key="9">
    <source>
        <dbReference type="Proteomes" id="UP000193920"/>
    </source>
</evidence>
<gene>
    <name evidence="8" type="ORF">LY90DRAFT_663001</name>
</gene>
<keyword evidence="4 7" id="KW-1133">Transmembrane helix</keyword>
<dbReference type="OrthoDB" id="203097at2759"/>
<evidence type="ECO:0000256" key="7">
    <source>
        <dbReference type="SAM" id="Phobius"/>
    </source>
</evidence>
<dbReference type="PANTHER" id="PTHR10361">
    <property type="entry name" value="SODIUM-BILE ACID COTRANSPORTER"/>
    <property type="match status" value="1"/>
</dbReference>
<organism evidence="8 9">
    <name type="scientific">Neocallimastix californiae</name>
    <dbReference type="NCBI Taxonomy" id="1754190"/>
    <lineage>
        <taxon>Eukaryota</taxon>
        <taxon>Fungi</taxon>
        <taxon>Fungi incertae sedis</taxon>
        <taxon>Chytridiomycota</taxon>
        <taxon>Chytridiomycota incertae sedis</taxon>
        <taxon>Neocallimastigomycetes</taxon>
        <taxon>Neocallimastigales</taxon>
        <taxon>Neocallimastigaceae</taxon>
        <taxon>Neocallimastix</taxon>
    </lineage>
</organism>
<protein>
    <submittedName>
        <fullName evidence="8">SBF-domain-containing protein</fullName>
    </submittedName>
</protein>
<feature type="transmembrane region" description="Helical" evidence="7">
    <location>
        <begin position="495"/>
        <end position="516"/>
    </location>
</feature>
<feature type="region of interest" description="Disordered" evidence="6">
    <location>
        <begin position="735"/>
        <end position="847"/>
    </location>
</feature>
<keyword evidence="9" id="KW-1185">Reference proteome</keyword>
<comment type="caution">
    <text evidence="8">The sequence shown here is derived from an EMBL/GenBank/DDBJ whole genome shotgun (WGS) entry which is preliminary data.</text>
</comment>
<evidence type="ECO:0000256" key="2">
    <source>
        <dbReference type="ARBA" id="ARBA00006528"/>
    </source>
</evidence>